<sequence>MLSTVSLDNPFQSFENGFTPWGCFDPFPCAPQSPKPVGSSSGSDVSNRSDQNTDNSNSNSNSGSDDPAPPVSFIDERKRRRMISNRESARRSRMRKQKHVENLRNQVNWLRSENLELRNRLRSVLYHLHSVRTENDWLRSEHSMLRKKLSEIRQILMMRQLHQLTSAWPCDNIISATEQIPPSFITS</sequence>
<evidence type="ECO:0000259" key="7">
    <source>
        <dbReference type="PROSITE" id="PS50217"/>
    </source>
</evidence>
<evidence type="ECO:0000313" key="8">
    <source>
        <dbReference type="EMBL" id="KAJ6367311.1"/>
    </source>
</evidence>
<keyword evidence="5" id="KW-0539">Nucleus</keyword>
<feature type="region of interest" description="Disordered" evidence="6">
    <location>
        <begin position="29"/>
        <end position="99"/>
    </location>
</feature>
<dbReference type="CDD" id="cd14702">
    <property type="entry name" value="bZIP_plant_GBF1"/>
    <property type="match status" value="1"/>
</dbReference>
<organism evidence="8 9">
    <name type="scientific">Salix suchowensis</name>
    <dbReference type="NCBI Taxonomy" id="1278906"/>
    <lineage>
        <taxon>Eukaryota</taxon>
        <taxon>Viridiplantae</taxon>
        <taxon>Streptophyta</taxon>
        <taxon>Embryophyta</taxon>
        <taxon>Tracheophyta</taxon>
        <taxon>Spermatophyta</taxon>
        <taxon>Magnoliopsida</taxon>
        <taxon>eudicotyledons</taxon>
        <taxon>Gunneridae</taxon>
        <taxon>Pentapetalae</taxon>
        <taxon>rosids</taxon>
        <taxon>fabids</taxon>
        <taxon>Malpighiales</taxon>
        <taxon>Salicaceae</taxon>
        <taxon>Saliceae</taxon>
        <taxon>Salix</taxon>
    </lineage>
</organism>
<dbReference type="InterPro" id="IPR046347">
    <property type="entry name" value="bZIP_sf"/>
</dbReference>
<dbReference type="PANTHER" id="PTHR45764:SF21">
    <property type="entry name" value="OS03G0770000 PROTEIN"/>
    <property type="match status" value="1"/>
</dbReference>
<evidence type="ECO:0000313" key="9">
    <source>
        <dbReference type="Proteomes" id="UP001141253"/>
    </source>
</evidence>
<dbReference type="Pfam" id="PF00170">
    <property type="entry name" value="bZIP_1"/>
    <property type="match status" value="1"/>
</dbReference>
<dbReference type="SMART" id="SM00338">
    <property type="entry name" value="BRLZ"/>
    <property type="match status" value="1"/>
</dbReference>
<protein>
    <recommendedName>
        <fullName evidence="7">BZIP domain-containing protein</fullName>
    </recommendedName>
</protein>
<comment type="subcellular location">
    <subcellularLocation>
        <location evidence="1">Nucleus</location>
    </subcellularLocation>
</comment>
<evidence type="ECO:0000256" key="3">
    <source>
        <dbReference type="ARBA" id="ARBA00023125"/>
    </source>
</evidence>
<dbReference type="PANTHER" id="PTHR45764">
    <property type="entry name" value="BZIP TRANSCRIPTION FACTOR 44"/>
    <property type="match status" value="1"/>
</dbReference>
<dbReference type="PROSITE" id="PS50217">
    <property type="entry name" value="BZIP"/>
    <property type="match status" value="1"/>
</dbReference>
<dbReference type="PROSITE" id="PS00036">
    <property type="entry name" value="BZIP_BASIC"/>
    <property type="match status" value="1"/>
</dbReference>
<accession>A0ABQ9B2K2</accession>
<keyword evidence="2" id="KW-0805">Transcription regulation</keyword>
<dbReference type="EMBL" id="JAPFFI010000014">
    <property type="protein sequence ID" value="KAJ6367311.1"/>
    <property type="molecule type" value="Genomic_DNA"/>
</dbReference>
<keyword evidence="3" id="KW-0238">DNA-binding</keyword>
<gene>
    <name evidence="8" type="ORF">OIU77_003629</name>
</gene>
<dbReference type="InterPro" id="IPR004827">
    <property type="entry name" value="bZIP"/>
</dbReference>
<name>A0ABQ9B2K2_9ROSI</name>
<reference evidence="8" key="2">
    <citation type="journal article" date="2023" name="Int. J. Mol. Sci.">
        <title>De Novo Assembly and Annotation of 11 Diverse Shrub Willow (Salix) Genomes Reveals Novel Gene Organization in Sex-Linked Regions.</title>
        <authorList>
            <person name="Hyden B."/>
            <person name="Feng K."/>
            <person name="Yates T.B."/>
            <person name="Jawdy S."/>
            <person name="Cereghino C."/>
            <person name="Smart L.B."/>
            <person name="Muchero W."/>
        </authorList>
    </citation>
    <scope>NUCLEOTIDE SEQUENCE</scope>
    <source>
        <tissue evidence="8">Shoot tip</tissue>
    </source>
</reference>
<keyword evidence="9" id="KW-1185">Reference proteome</keyword>
<reference evidence="8" key="1">
    <citation type="submission" date="2022-10" db="EMBL/GenBank/DDBJ databases">
        <authorList>
            <person name="Hyden B.L."/>
            <person name="Feng K."/>
            <person name="Yates T."/>
            <person name="Jawdy S."/>
            <person name="Smart L.B."/>
            <person name="Muchero W."/>
        </authorList>
    </citation>
    <scope>NUCLEOTIDE SEQUENCE</scope>
    <source>
        <tissue evidence="8">Shoot tip</tissue>
    </source>
</reference>
<dbReference type="InterPro" id="IPR045314">
    <property type="entry name" value="bZIP_plant_GBF1"/>
</dbReference>
<feature type="domain" description="BZIP" evidence="7">
    <location>
        <begin position="75"/>
        <end position="138"/>
    </location>
</feature>
<feature type="compositionally biased region" description="Low complexity" evidence="6">
    <location>
        <begin position="35"/>
        <end position="66"/>
    </location>
</feature>
<evidence type="ECO:0000256" key="5">
    <source>
        <dbReference type="ARBA" id="ARBA00023242"/>
    </source>
</evidence>
<evidence type="ECO:0000256" key="1">
    <source>
        <dbReference type="ARBA" id="ARBA00004123"/>
    </source>
</evidence>
<evidence type="ECO:0000256" key="4">
    <source>
        <dbReference type="ARBA" id="ARBA00023163"/>
    </source>
</evidence>
<dbReference type="Proteomes" id="UP001141253">
    <property type="component" value="Chromosome 7"/>
</dbReference>
<dbReference type="Gene3D" id="1.20.5.170">
    <property type="match status" value="1"/>
</dbReference>
<evidence type="ECO:0000256" key="6">
    <source>
        <dbReference type="SAM" id="MobiDB-lite"/>
    </source>
</evidence>
<comment type="caution">
    <text evidence="8">The sequence shown here is derived from an EMBL/GenBank/DDBJ whole genome shotgun (WGS) entry which is preliminary data.</text>
</comment>
<evidence type="ECO:0000256" key="2">
    <source>
        <dbReference type="ARBA" id="ARBA00023015"/>
    </source>
</evidence>
<keyword evidence="4" id="KW-0804">Transcription</keyword>
<proteinExistence type="predicted"/>
<dbReference type="SUPFAM" id="SSF57959">
    <property type="entry name" value="Leucine zipper domain"/>
    <property type="match status" value="1"/>
</dbReference>